<dbReference type="EMBL" id="JBHSCZ010000001">
    <property type="protein sequence ID" value="MFC4262126.1"/>
    <property type="molecule type" value="Genomic_DNA"/>
</dbReference>
<dbReference type="SUPFAM" id="SSF48452">
    <property type="entry name" value="TPR-like"/>
    <property type="match status" value="1"/>
</dbReference>
<dbReference type="Pfam" id="PF13432">
    <property type="entry name" value="TPR_16"/>
    <property type="match status" value="1"/>
</dbReference>
<evidence type="ECO:0000313" key="5">
    <source>
        <dbReference type="EMBL" id="MFC4262126.1"/>
    </source>
</evidence>
<feature type="signal peptide" evidence="4">
    <location>
        <begin position="1"/>
        <end position="19"/>
    </location>
</feature>
<evidence type="ECO:0000256" key="4">
    <source>
        <dbReference type="SAM" id="SignalP"/>
    </source>
</evidence>
<keyword evidence="6" id="KW-1185">Reference proteome</keyword>
<dbReference type="Gene3D" id="1.25.40.10">
    <property type="entry name" value="Tetratricopeptide repeat domain"/>
    <property type="match status" value="2"/>
</dbReference>
<evidence type="ECO:0000256" key="1">
    <source>
        <dbReference type="ARBA" id="ARBA00022737"/>
    </source>
</evidence>
<reference evidence="6" key="1">
    <citation type="journal article" date="2019" name="Int. J. Syst. Evol. Microbiol.">
        <title>The Global Catalogue of Microorganisms (GCM) 10K type strain sequencing project: providing services to taxonomists for standard genome sequencing and annotation.</title>
        <authorList>
            <consortium name="The Broad Institute Genomics Platform"/>
            <consortium name="The Broad Institute Genome Sequencing Center for Infectious Disease"/>
            <person name="Wu L."/>
            <person name="Ma J."/>
        </authorList>
    </citation>
    <scope>NUCLEOTIDE SEQUENCE [LARGE SCALE GENOMIC DNA]</scope>
    <source>
        <strain evidence="6">CECT 8289</strain>
    </source>
</reference>
<dbReference type="RefSeq" id="WP_379707488.1">
    <property type="nucleotide sequence ID" value="NZ_JBHSCZ010000001.1"/>
</dbReference>
<evidence type="ECO:0000256" key="2">
    <source>
        <dbReference type="ARBA" id="ARBA00022803"/>
    </source>
</evidence>
<dbReference type="InterPro" id="IPR019734">
    <property type="entry name" value="TPR_rpt"/>
</dbReference>
<feature type="repeat" description="TPR" evidence="3">
    <location>
        <begin position="93"/>
        <end position="126"/>
    </location>
</feature>
<keyword evidence="1" id="KW-0677">Repeat</keyword>
<dbReference type="InterPro" id="IPR011990">
    <property type="entry name" value="TPR-like_helical_dom_sf"/>
</dbReference>
<comment type="caution">
    <text evidence="5">The sequence shown here is derived from an EMBL/GenBank/DDBJ whole genome shotgun (WGS) entry which is preliminary data.</text>
</comment>
<gene>
    <name evidence="5" type="ORF">ACFOWM_04525</name>
</gene>
<dbReference type="PROSITE" id="PS50005">
    <property type="entry name" value="TPR"/>
    <property type="match status" value="2"/>
</dbReference>
<feature type="chain" id="PRO_5046124034" evidence="4">
    <location>
        <begin position="20"/>
        <end position="348"/>
    </location>
</feature>
<evidence type="ECO:0000256" key="3">
    <source>
        <dbReference type="PROSITE-ProRule" id="PRU00339"/>
    </source>
</evidence>
<accession>A0ABV8QPL2</accession>
<feature type="repeat" description="TPR" evidence="3">
    <location>
        <begin position="22"/>
        <end position="55"/>
    </location>
</feature>
<dbReference type="Proteomes" id="UP001595907">
    <property type="component" value="Unassembled WGS sequence"/>
</dbReference>
<keyword evidence="4" id="KW-0732">Signal</keyword>
<dbReference type="PANTHER" id="PTHR44943:SF8">
    <property type="entry name" value="TPR REPEAT-CONTAINING PROTEIN MJ0263"/>
    <property type="match status" value="1"/>
</dbReference>
<organism evidence="5 6">
    <name type="scientific">Ferruginibacter yonginensis</name>
    <dbReference type="NCBI Taxonomy" id="1310416"/>
    <lineage>
        <taxon>Bacteria</taxon>
        <taxon>Pseudomonadati</taxon>
        <taxon>Bacteroidota</taxon>
        <taxon>Chitinophagia</taxon>
        <taxon>Chitinophagales</taxon>
        <taxon>Chitinophagaceae</taxon>
        <taxon>Ferruginibacter</taxon>
    </lineage>
</organism>
<evidence type="ECO:0000313" key="6">
    <source>
        <dbReference type="Proteomes" id="UP001595907"/>
    </source>
</evidence>
<dbReference type="PANTHER" id="PTHR44943">
    <property type="entry name" value="CELLULOSE SYNTHASE OPERON PROTEIN C"/>
    <property type="match status" value="1"/>
</dbReference>
<keyword evidence="2 3" id="KW-0802">TPR repeat</keyword>
<proteinExistence type="predicted"/>
<name>A0ABV8QPL2_9BACT</name>
<dbReference type="InterPro" id="IPR051685">
    <property type="entry name" value="Ycf3/AcsC/BcsC/TPR_MFPF"/>
</dbReference>
<protein>
    <submittedName>
        <fullName evidence="5">Tetratricopeptide repeat protein</fullName>
    </submittedName>
</protein>
<dbReference type="SMART" id="SM00028">
    <property type="entry name" value="TPR"/>
    <property type="match status" value="4"/>
</dbReference>
<dbReference type="Pfam" id="PF13414">
    <property type="entry name" value="TPR_11"/>
    <property type="match status" value="1"/>
</dbReference>
<sequence>MKTTCLLFFSIIFNTLSFAQTPKSLVTEGIKLHDNGKYELAIQKYDAAIELDKNYFDAYYEKSYSLYASNKLDDCIVLSEKIIEQFPTNPSLNAVYVQIGNAQDDQGNHKAALKTYQKGLKKFPNYFLLQYNKGITHLALDELDDAYEDFQNALIDNPLHASSYFRITELRKNDNHIAAMLAAIMFLTLEPQTERSKTTFATLQQLMYGNVKRTGDNAVTIYINSSLLSKKKGKNKLDDFSSQELLFAMSSAIEKDTAVGNIAKTVVDKFDLKLQLLISGLDERGKGFFKDRYVPFFKQLKENNYTNVLSHIVYTIANDERNAGWLKVNTSKVAAFYQWLKSYNWPQK</sequence>